<evidence type="ECO:0000313" key="5">
    <source>
        <dbReference type="Proteomes" id="UP001335910"/>
    </source>
</evidence>
<dbReference type="EMBL" id="JAENMS010000002">
    <property type="protein sequence ID" value="MBL5934041.1"/>
    <property type="molecule type" value="Genomic_DNA"/>
</dbReference>
<reference evidence="3 5" key="2">
    <citation type="submission" date="2023-10" db="EMBL/GenBank/DDBJ databases">
        <title>Wastewater isolates of ESBL- and carbapenemase-producing Gram-negative bacteria from New Zealand.</title>
        <authorList>
            <person name="Straub C."/>
            <person name="Weaver L."/>
            <person name="Cornelius A."/>
            <person name="Mcgill E."/>
            <person name="Dyet K."/>
            <person name="White L."/>
            <person name="Pattis I."/>
        </authorList>
    </citation>
    <scope>NUCLEOTIDE SEQUENCE [LARGE SCALE GENOMIC DNA]</scope>
    <source>
        <strain evidence="3 5">ESBL35</strain>
    </source>
</reference>
<dbReference type="InterPro" id="IPR017737">
    <property type="entry name" value="TssE1-like"/>
</dbReference>
<evidence type="ECO:0000313" key="4">
    <source>
        <dbReference type="Proteomes" id="UP000653275"/>
    </source>
</evidence>
<dbReference type="EMBL" id="JAZKLI010000001">
    <property type="protein sequence ID" value="MEE9685082.1"/>
    <property type="molecule type" value="Genomic_DNA"/>
</dbReference>
<dbReference type="SUPFAM" id="SSF160719">
    <property type="entry name" value="gpW/gp25-like"/>
    <property type="match status" value="1"/>
</dbReference>
<dbReference type="PANTHER" id="PTHR38595:SF1">
    <property type="entry name" value="TYPE VI SECRETION SYSTEM COMPONENT TSSE1"/>
    <property type="match status" value="1"/>
</dbReference>
<dbReference type="NCBIfam" id="TIGR03357">
    <property type="entry name" value="VI_zyme"/>
    <property type="match status" value="1"/>
</dbReference>
<dbReference type="Pfam" id="PF04965">
    <property type="entry name" value="GPW_gp25"/>
    <property type="match status" value="1"/>
</dbReference>
<feature type="domain" description="IraD/Gp25-like" evidence="1">
    <location>
        <begin position="37"/>
        <end position="140"/>
    </location>
</feature>
<dbReference type="RefSeq" id="WP_131487426.1">
    <property type="nucleotide sequence ID" value="NZ_JAENMR010000002.1"/>
</dbReference>
<sequence length="163" mass="18985">MSDKQQFLPTLLDRLLDEEPKKQIEAFDKTFYDARTYRRLVQRDLVTLLNCTNMQRELCPVKHSDVAKTVVNYGISPLIGSPGGMHNWRIIENNLRDAILRFEPRIIPDSLAVHVLHSQDNPLRNGKMMFEIRGYLYWQPHPLDLCINGQYDSETEGVELSEE</sequence>
<dbReference type="InterPro" id="IPR053176">
    <property type="entry name" value="T6SS_TssE1-like"/>
</dbReference>
<name>A0AAP2AE33_LELAM</name>
<proteinExistence type="predicted"/>
<gene>
    <name evidence="2" type="primary">tssE</name>
    <name evidence="2" type="ORF">I7V27_06150</name>
    <name evidence="3" type="ORF">V4839_16605</name>
</gene>
<keyword evidence="5" id="KW-1185">Reference proteome</keyword>
<reference evidence="2" key="1">
    <citation type="submission" date="2020-12" db="EMBL/GenBank/DDBJ databases">
        <title>Draft genome sequence of Enterobacter spp., Lelliottia spp. and Serratia spp. isolated from drinking water reservoirs and lakes.</title>
        <authorList>
            <person name="Reitter C."/>
            <person name="Neuhaus K."/>
            <person name="Huegler M."/>
        </authorList>
    </citation>
    <scope>NUCLEOTIDE SEQUENCE</scope>
    <source>
        <strain evidence="2">TZW15</strain>
    </source>
</reference>
<comment type="caution">
    <text evidence="2">The sequence shown here is derived from an EMBL/GenBank/DDBJ whole genome shotgun (WGS) entry which is preliminary data.</text>
</comment>
<dbReference type="Proteomes" id="UP000653275">
    <property type="component" value="Unassembled WGS sequence"/>
</dbReference>
<dbReference type="Proteomes" id="UP001335910">
    <property type="component" value="Unassembled WGS sequence"/>
</dbReference>
<evidence type="ECO:0000313" key="3">
    <source>
        <dbReference type="EMBL" id="MEE9685082.1"/>
    </source>
</evidence>
<accession>A0AAP2AE33</accession>
<protein>
    <submittedName>
        <fullName evidence="2">Type VI secretion system baseplate subunit TssE</fullName>
    </submittedName>
</protein>
<dbReference type="AlphaFoldDB" id="A0AAP2AE33"/>
<evidence type="ECO:0000259" key="1">
    <source>
        <dbReference type="Pfam" id="PF04965"/>
    </source>
</evidence>
<organism evidence="2 4">
    <name type="scientific">Lelliottia amnigena</name>
    <name type="common">Enterobacter amnigenus</name>
    <dbReference type="NCBI Taxonomy" id="61646"/>
    <lineage>
        <taxon>Bacteria</taxon>
        <taxon>Pseudomonadati</taxon>
        <taxon>Pseudomonadota</taxon>
        <taxon>Gammaproteobacteria</taxon>
        <taxon>Enterobacterales</taxon>
        <taxon>Enterobacteriaceae</taxon>
        <taxon>Lelliottia</taxon>
    </lineage>
</organism>
<dbReference type="PANTHER" id="PTHR38595">
    <property type="entry name" value="CYTOPLASMIC PROTEIN-RELATED"/>
    <property type="match status" value="1"/>
</dbReference>
<evidence type="ECO:0000313" key="2">
    <source>
        <dbReference type="EMBL" id="MBL5934041.1"/>
    </source>
</evidence>
<dbReference type="InterPro" id="IPR007048">
    <property type="entry name" value="IraD/Gp25-like"/>
</dbReference>